<comment type="caution">
    <text evidence="3">The sequence shown here is derived from an EMBL/GenBank/DDBJ whole genome shotgun (WGS) entry which is preliminary data.</text>
</comment>
<organism evidence="3 4">
    <name type="scientific">Rhypophila decipiens</name>
    <dbReference type="NCBI Taxonomy" id="261697"/>
    <lineage>
        <taxon>Eukaryota</taxon>
        <taxon>Fungi</taxon>
        <taxon>Dikarya</taxon>
        <taxon>Ascomycota</taxon>
        <taxon>Pezizomycotina</taxon>
        <taxon>Sordariomycetes</taxon>
        <taxon>Sordariomycetidae</taxon>
        <taxon>Sordariales</taxon>
        <taxon>Naviculisporaceae</taxon>
        <taxon>Rhypophila</taxon>
    </lineage>
</organism>
<keyword evidence="2" id="KW-0472">Membrane</keyword>
<sequence>MSDSHDVESLGFLDHEPRQPPVLFDSEVQPGLGTGDNITLIGTGSVPASNLGDYQTVPVQDPEGPEAQGDHGQETNTHTSEHPGQVKIDKPSSPVHHEKSYANQKIPWKPFYLRSLVVASFAALFGILAATLEIVLAVSVRHQGLTDPPHS</sequence>
<evidence type="ECO:0000313" key="3">
    <source>
        <dbReference type="EMBL" id="KAK4215014.1"/>
    </source>
</evidence>
<feature type="compositionally biased region" description="Basic and acidic residues" evidence="1">
    <location>
        <begin position="1"/>
        <end position="18"/>
    </location>
</feature>
<feature type="compositionally biased region" description="Polar residues" evidence="1">
    <location>
        <begin position="36"/>
        <end position="48"/>
    </location>
</feature>
<protein>
    <submittedName>
        <fullName evidence="3">Uncharacterized protein</fullName>
    </submittedName>
</protein>
<feature type="region of interest" description="Disordered" evidence="1">
    <location>
        <begin position="1"/>
        <end position="100"/>
    </location>
</feature>
<dbReference type="EMBL" id="MU858085">
    <property type="protein sequence ID" value="KAK4215014.1"/>
    <property type="molecule type" value="Genomic_DNA"/>
</dbReference>
<keyword evidence="4" id="KW-1185">Reference proteome</keyword>
<accession>A0AAN6Y991</accession>
<evidence type="ECO:0000313" key="4">
    <source>
        <dbReference type="Proteomes" id="UP001301769"/>
    </source>
</evidence>
<gene>
    <name evidence="3" type="ORF">QBC37DRAFT_372466</name>
</gene>
<reference evidence="3" key="2">
    <citation type="submission" date="2023-05" db="EMBL/GenBank/DDBJ databases">
        <authorList>
            <consortium name="Lawrence Berkeley National Laboratory"/>
            <person name="Steindorff A."/>
            <person name="Hensen N."/>
            <person name="Bonometti L."/>
            <person name="Westerberg I."/>
            <person name="Brannstrom I.O."/>
            <person name="Guillou S."/>
            <person name="Cros-Aarteil S."/>
            <person name="Calhoun S."/>
            <person name="Haridas S."/>
            <person name="Kuo A."/>
            <person name="Mondo S."/>
            <person name="Pangilinan J."/>
            <person name="Riley R."/>
            <person name="Labutti K."/>
            <person name="Andreopoulos B."/>
            <person name="Lipzen A."/>
            <person name="Chen C."/>
            <person name="Yanf M."/>
            <person name="Daum C."/>
            <person name="Ng V."/>
            <person name="Clum A."/>
            <person name="Ohm R."/>
            <person name="Martin F."/>
            <person name="Silar P."/>
            <person name="Natvig D."/>
            <person name="Lalanne C."/>
            <person name="Gautier V."/>
            <person name="Ament-Velasquez S.L."/>
            <person name="Kruys A."/>
            <person name="Hutchinson M.I."/>
            <person name="Powell A.J."/>
            <person name="Barry K."/>
            <person name="Miller A.N."/>
            <person name="Grigoriev I.V."/>
            <person name="Debuchy R."/>
            <person name="Gladieux P."/>
            <person name="Thoren M.H."/>
            <person name="Johannesson H."/>
        </authorList>
    </citation>
    <scope>NUCLEOTIDE SEQUENCE</scope>
    <source>
        <strain evidence="3">PSN293</strain>
    </source>
</reference>
<evidence type="ECO:0000256" key="1">
    <source>
        <dbReference type="SAM" id="MobiDB-lite"/>
    </source>
</evidence>
<keyword evidence="2" id="KW-1133">Transmembrane helix</keyword>
<feature type="compositionally biased region" description="Basic and acidic residues" evidence="1">
    <location>
        <begin position="87"/>
        <end position="100"/>
    </location>
</feature>
<evidence type="ECO:0000256" key="2">
    <source>
        <dbReference type="SAM" id="Phobius"/>
    </source>
</evidence>
<reference evidence="3" key="1">
    <citation type="journal article" date="2023" name="Mol. Phylogenet. Evol.">
        <title>Genome-scale phylogeny and comparative genomics of the fungal order Sordariales.</title>
        <authorList>
            <person name="Hensen N."/>
            <person name="Bonometti L."/>
            <person name="Westerberg I."/>
            <person name="Brannstrom I.O."/>
            <person name="Guillou S."/>
            <person name="Cros-Aarteil S."/>
            <person name="Calhoun S."/>
            <person name="Haridas S."/>
            <person name="Kuo A."/>
            <person name="Mondo S."/>
            <person name="Pangilinan J."/>
            <person name="Riley R."/>
            <person name="LaButti K."/>
            <person name="Andreopoulos B."/>
            <person name="Lipzen A."/>
            <person name="Chen C."/>
            <person name="Yan M."/>
            <person name="Daum C."/>
            <person name="Ng V."/>
            <person name="Clum A."/>
            <person name="Steindorff A."/>
            <person name="Ohm R.A."/>
            <person name="Martin F."/>
            <person name="Silar P."/>
            <person name="Natvig D.O."/>
            <person name="Lalanne C."/>
            <person name="Gautier V."/>
            <person name="Ament-Velasquez S.L."/>
            <person name="Kruys A."/>
            <person name="Hutchinson M.I."/>
            <person name="Powell A.J."/>
            <person name="Barry K."/>
            <person name="Miller A.N."/>
            <person name="Grigoriev I.V."/>
            <person name="Debuchy R."/>
            <person name="Gladieux P."/>
            <person name="Hiltunen Thoren M."/>
            <person name="Johannesson H."/>
        </authorList>
    </citation>
    <scope>NUCLEOTIDE SEQUENCE</scope>
    <source>
        <strain evidence="3">PSN293</strain>
    </source>
</reference>
<name>A0AAN6Y991_9PEZI</name>
<dbReference type="AlphaFoldDB" id="A0AAN6Y991"/>
<feature type="transmembrane region" description="Helical" evidence="2">
    <location>
        <begin position="111"/>
        <end position="138"/>
    </location>
</feature>
<proteinExistence type="predicted"/>
<keyword evidence="2" id="KW-0812">Transmembrane</keyword>
<dbReference type="Proteomes" id="UP001301769">
    <property type="component" value="Unassembled WGS sequence"/>
</dbReference>